<reference evidence="2 3" key="1">
    <citation type="journal article" date="2016" name="Nat. Commun.">
        <title>Thousands of microbial genomes shed light on interconnected biogeochemical processes in an aquifer system.</title>
        <authorList>
            <person name="Anantharaman K."/>
            <person name="Brown C.T."/>
            <person name="Hug L.A."/>
            <person name="Sharon I."/>
            <person name="Castelle C.J."/>
            <person name="Probst A.J."/>
            <person name="Thomas B.C."/>
            <person name="Singh A."/>
            <person name="Wilkins M.J."/>
            <person name="Karaoz U."/>
            <person name="Brodie E.L."/>
            <person name="Williams K.H."/>
            <person name="Hubbard S.S."/>
            <person name="Banfield J.F."/>
        </authorList>
    </citation>
    <scope>NUCLEOTIDE SEQUENCE [LARGE SCALE GENOMIC DNA]</scope>
</reference>
<dbReference type="EMBL" id="MHLN01000031">
    <property type="protein sequence ID" value="OGZ10853.1"/>
    <property type="molecule type" value="Genomic_DNA"/>
</dbReference>
<comment type="caution">
    <text evidence="2">The sequence shown here is derived from an EMBL/GenBank/DDBJ whole genome shotgun (WGS) entry which is preliminary data.</text>
</comment>
<gene>
    <name evidence="2" type="ORF">A3D67_02665</name>
</gene>
<organism evidence="2 3">
    <name type="scientific">Candidatus Lloydbacteria bacterium RIFCSPHIGHO2_02_FULL_51_22</name>
    <dbReference type="NCBI Taxonomy" id="1798663"/>
    <lineage>
        <taxon>Bacteria</taxon>
        <taxon>Candidatus Lloydiibacteriota</taxon>
    </lineage>
</organism>
<accession>A0A1G2DBD7</accession>
<name>A0A1G2DBD7_9BACT</name>
<dbReference type="Proteomes" id="UP000178099">
    <property type="component" value="Unassembled WGS sequence"/>
</dbReference>
<protein>
    <recommendedName>
        <fullName evidence="1">TraC-like domain-containing protein</fullName>
    </recommendedName>
</protein>
<feature type="domain" description="TraC-like" evidence="1">
    <location>
        <begin position="34"/>
        <end position="199"/>
    </location>
</feature>
<evidence type="ECO:0000313" key="3">
    <source>
        <dbReference type="Proteomes" id="UP000178099"/>
    </source>
</evidence>
<evidence type="ECO:0000259" key="1">
    <source>
        <dbReference type="Pfam" id="PF26593"/>
    </source>
</evidence>
<dbReference type="Pfam" id="PF26593">
    <property type="entry name" value="TraC-like"/>
    <property type="match status" value="1"/>
</dbReference>
<proteinExistence type="predicted"/>
<dbReference type="AlphaFoldDB" id="A0A1G2DBD7"/>
<evidence type="ECO:0000313" key="2">
    <source>
        <dbReference type="EMBL" id="OGZ10853.1"/>
    </source>
</evidence>
<dbReference type="InterPro" id="IPR058596">
    <property type="entry name" value="TraC-like_dom"/>
</dbReference>
<sequence>MSLAPQSTQDFVPIKEIRGRIVVLKDTSLRMVLMASSVNLALKSADEQQATLLQFQNFLNSLDFSVQFFVQSRRLDTRPYIALLEEQQQKQSSDLMKIQVHEYIEFIKQFAESVHVMTKTFFIIIPYTPSGFQAGSVKGLQKLFSRRKNASEVDTDALAAFEEHKAQIEQRAGVIEQGLASAGIRVAELGAEELVELFYKLFNPGELEKPAVPGGQ</sequence>